<dbReference type="InterPro" id="IPR002347">
    <property type="entry name" value="SDR_fam"/>
</dbReference>
<evidence type="ECO:0000313" key="3">
    <source>
        <dbReference type="Proteomes" id="UP000308730"/>
    </source>
</evidence>
<evidence type="ECO:0000256" key="1">
    <source>
        <dbReference type="ARBA" id="ARBA00006484"/>
    </source>
</evidence>
<keyword evidence="3" id="KW-1185">Reference proteome</keyword>
<dbReference type="Gene3D" id="3.40.50.720">
    <property type="entry name" value="NAD(P)-binding Rossmann-like Domain"/>
    <property type="match status" value="1"/>
</dbReference>
<dbReference type="EMBL" id="SGPM01000429">
    <property type="protein sequence ID" value="THH21843.1"/>
    <property type="molecule type" value="Genomic_DNA"/>
</dbReference>
<dbReference type="GO" id="GO:0016616">
    <property type="term" value="F:oxidoreductase activity, acting on the CH-OH group of donors, NAD or NADP as acceptor"/>
    <property type="evidence" value="ECO:0007669"/>
    <property type="project" value="TreeGrafter"/>
</dbReference>
<dbReference type="SUPFAM" id="SSF51735">
    <property type="entry name" value="NAD(P)-binding Rossmann-fold domains"/>
    <property type="match status" value="1"/>
</dbReference>
<accession>A0A4V3XGL1</accession>
<dbReference type="AlphaFoldDB" id="A0A4V3XGL1"/>
<gene>
    <name evidence="2" type="ORF">EUX98_g8277</name>
</gene>
<proteinExistence type="inferred from homology"/>
<comment type="similarity">
    <text evidence="1">Belongs to the short-chain dehydrogenases/reductases (SDR) family.</text>
</comment>
<name>A0A4V3XGL1_9APHY</name>
<dbReference type="InterPro" id="IPR036291">
    <property type="entry name" value="NAD(P)-bd_dom_sf"/>
</dbReference>
<dbReference type="GO" id="GO:0006633">
    <property type="term" value="P:fatty acid biosynthetic process"/>
    <property type="evidence" value="ECO:0007669"/>
    <property type="project" value="TreeGrafter"/>
</dbReference>
<protein>
    <recommendedName>
        <fullName evidence="4">NAD(P)-binding protein</fullName>
    </recommendedName>
</protein>
<comment type="caution">
    <text evidence="2">The sequence shown here is derived from an EMBL/GenBank/DDBJ whole genome shotgun (WGS) entry which is preliminary data.</text>
</comment>
<dbReference type="PANTHER" id="PTHR42760:SF121">
    <property type="entry name" value="3-OXOACYL-(ACYL-CARRIER-PROTEIN) REDUCTASE"/>
    <property type="match status" value="1"/>
</dbReference>
<dbReference type="GO" id="GO:0048038">
    <property type="term" value="F:quinone binding"/>
    <property type="evidence" value="ECO:0007669"/>
    <property type="project" value="TreeGrafter"/>
</dbReference>
<dbReference type="Pfam" id="PF13561">
    <property type="entry name" value="adh_short_C2"/>
    <property type="match status" value="1"/>
</dbReference>
<dbReference type="PANTHER" id="PTHR42760">
    <property type="entry name" value="SHORT-CHAIN DEHYDROGENASES/REDUCTASES FAMILY MEMBER"/>
    <property type="match status" value="1"/>
</dbReference>
<evidence type="ECO:0000313" key="2">
    <source>
        <dbReference type="EMBL" id="THH21843.1"/>
    </source>
</evidence>
<dbReference type="Proteomes" id="UP000308730">
    <property type="component" value="Unassembled WGS sequence"/>
</dbReference>
<dbReference type="Pfam" id="PF00106">
    <property type="entry name" value="adh_short"/>
    <property type="match status" value="1"/>
</dbReference>
<sequence length="287" mass="30930">MSQSQLSTVKPSLGRSAFVTGGAQGIGRAISLRLARDGYDISIADIASQKDKVGEVIKVIEGMLIWGVLDVRDAKQIEAGIAETVEKLGPNLFVSVANAGVTQVKPLLECTPEFIENEVRINILGFMNTHIFAAKQMVKQGLGGRILGAGSIASYRTAENLGPYGATKFAVRGFTEVSAKEWAEYGIRVNGSSSRTPPDAFTHLRRRRTAYAPGIVDTPMWDHIDAELAKIENISIGEAKSQRVKHDIKLGRIQEPEDVAKLVSFLASEEGEYITGQTIKTCGGASL</sequence>
<organism evidence="2 3">
    <name type="scientific">Antrodiella citrinella</name>
    <dbReference type="NCBI Taxonomy" id="2447956"/>
    <lineage>
        <taxon>Eukaryota</taxon>
        <taxon>Fungi</taxon>
        <taxon>Dikarya</taxon>
        <taxon>Basidiomycota</taxon>
        <taxon>Agaricomycotina</taxon>
        <taxon>Agaricomycetes</taxon>
        <taxon>Polyporales</taxon>
        <taxon>Steccherinaceae</taxon>
        <taxon>Antrodiella</taxon>
    </lineage>
</organism>
<reference evidence="2 3" key="1">
    <citation type="submission" date="2019-02" db="EMBL/GenBank/DDBJ databases">
        <title>Genome sequencing of the rare red list fungi Antrodiella citrinella (Flaviporus citrinellus).</title>
        <authorList>
            <person name="Buettner E."/>
            <person name="Kellner H."/>
        </authorList>
    </citation>
    <scope>NUCLEOTIDE SEQUENCE [LARGE SCALE GENOMIC DNA]</scope>
    <source>
        <strain evidence="2 3">DSM 108506</strain>
    </source>
</reference>
<dbReference type="OrthoDB" id="498125at2759"/>
<dbReference type="FunFam" id="3.40.50.720:FF:000084">
    <property type="entry name" value="Short-chain dehydrogenase reductase"/>
    <property type="match status" value="1"/>
</dbReference>
<evidence type="ECO:0008006" key="4">
    <source>
        <dbReference type="Google" id="ProtNLM"/>
    </source>
</evidence>
<dbReference type="PRINTS" id="PR00081">
    <property type="entry name" value="GDHRDH"/>
</dbReference>